<evidence type="ECO:0000313" key="17">
    <source>
        <dbReference type="Proteomes" id="UP000035514"/>
    </source>
</evidence>
<evidence type="ECO:0000256" key="12">
    <source>
        <dbReference type="PROSITE-ProRule" id="PRU01360"/>
    </source>
</evidence>
<dbReference type="CDD" id="cd01347">
    <property type="entry name" value="ligand_gated_channel"/>
    <property type="match status" value="1"/>
</dbReference>
<keyword evidence="7" id="KW-0408">Iron</keyword>
<dbReference type="Pfam" id="PF00593">
    <property type="entry name" value="TonB_dep_Rec_b-barrel"/>
    <property type="match status" value="1"/>
</dbReference>
<dbReference type="PROSITE" id="PS52016">
    <property type="entry name" value="TONB_DEPENDENT_REC_3"/>
    <property type="match status" value="1"/>
</dbReference>
<keyword evidence="8 13" id="KW-0798">TonB box</keyword>
<dbReference type="PANTHER" id="PTHR32552">
    <property type="entry name" value="FERRICHROME IRON RECEPTOR-RELATED"/>
    <property type="match status" value="1"/>
</dbReference>
<proteinExistence type="inferred from homology"/>
<keyword evidence="6 12" id="KW-0812">Transmembrane</keyword>
<keyword evidence="5" id="KW-0406">Ion transport</keyword>
<dbReference type="EMBL" id="JAIQ01000070">
    <property type="protein sequence ID" value="KLE01267.1"/>
    <property type="molecule type" value="Genomic_DNA"/>
</dbReference>
<gene>
    <name evidence="16" type="ORF">AA20_03665</name>
</gene>
<keyword evidence="3 12" id="KW-0813">Transport</keyword>
<organism evidence="16 17">
    <name type="scientific">Aliarcobacter butzleri L348</name>
    <dbReference type="NCBI Taxonomy" id="1447256"/>
    <lineage>
        <taxon>Bacteria</taxon>
        <taxon>Pseudomonadati</taxon>
        <taxon>Campylobacterota</taxon>
        <taxon>Epsilonproteobacteria</taxon>
        <taxon>Campylobacterales</taxon>
        <taxon>Arcobacteraceae</taxon>
        <taxon>Aliarcobacter</taxon>
    </lineage>
</organism>
<dbReference type="InterPro" id="IPR000531">
    <property type="entry name" value="Beta-barrel_TonB"/>
</dbReference>
<evidence type="ECO:0000256" key="13">
    <source>
        <dbReference type="RuleBase" id="RU003357"/>
    </source>
</evidence>
<dbReference type="InterPro" id="IPR012910">
    <property type="entry name" value="Plug_dom"/>
</dbReference>
<evidence type="ECO:0000313" key="16">
    <source>
        <dbReference type="EMBL" id="KLE01267.1"/>
    </source>
</evidence>
<evidence type="ECO:0000256" key="1">
    <source>
        <dbReference type="ARBA" id="ARBA00004571"/>
    </source>
</evidence>
<sequence length="785" mass="87600">MKFSKHALVASSLALVFGVNLFADEVYTIQNKTLKEALEIISKKSNLSYIANDEILETKKVNNIQNIEGTQKALDKILEGTGLKAVIQNEAIVIVKEKVIGQGTVLEPISVNDSYKRGSVESGYLVEETSDIGPWKGKSLQDTPLAINVMTSELFENLQATSTDAIYNINPTAQTRWNQAQNNNGYVMLRGFSSSTATFDGIRREKWQFTHNTNPEEYEKLETITGLSGFLYGPASIGGIMNYIPKRPTSKPEHSITVGNGGGKNGYYSHVDLGGPLTENGKLGYRLNAVSQDNDTHVEYQSVERKLVNLALDYRITDNLLIQGTVSDSDYRLDGRQPYWYLAKGATRPSASSIDSNKLWAQKWAYNEAEVRRYSTNILWNINDNIAFRSAYMNEKITREGLISSNTIQADGTYTQVTTNSAGSKQDMYGYGAYAFVDFDFDTASINHQLTMGMQTSDAYRNDQNPDITNSKITLTGLNFNSPMYVSAPVVAPVVSKTDNRFHMTSKNFTIGDSIQLNPQWALIVEANYVQLKYEEDDYKKGELTPSVSLVYKPIENLSLYSSYMEGLELGGIAADTYGGYNVVNARKAMDPLMSEQIEVGAKLTLGDTLLTVAIFEIDKGLEYYDVTDITKPTYVQDGRQVHKGIEFTATGKITDNLTAITGITLLDPKTKENKNNPLLEGKRQQDVADKFAKLYLEYSPFDTMDLAFNSGINYTGSFYGDSLNTDKIPSYTLVDFGARYTTKATTYPLTFRVNINNAFDRDYWINSNYLGDKRTIHASVQMKF</sequence>
<dbReference type="SMART" id="SM00965">
    <property type="entry name" value="STN"/>
    <property type="match status" value="1"/>
</dbReference>
<dbReference type="Gene3D" id="3.55.50.30">
    <property type="match status" value="1"/>
</dbReference>
<comment type="subcellular location">
    <subcellularLocation>
        <location evidence="1 12">Cell outer membrane</location>
        <topology evidence="1 12">Multi-pass membrane protein</topology>
    </subcellularLocation>
</comment>
<dbReference type="RefSeq" id="WP_046996394.1">
    <property type="nucleotide sequence ID" value="NZ_JAIQ01000070.1"/>
</dbReference>
<dbReference type="PATRIC" id="fig|1447256.3.peg.708"/>
<evidence type="ECO:0000256" key="11">
    <source>
        <dbReference type="ARBA" id="ARBA00023237"/>
    </source>
</evidence>
<dbReference type="NCBIfam" id="TIGR01783">
    <property type="entry name" value="TonB-siderophor"/>
    <property type="match status" value="1"/>
</dbReference>
<keyword evidence="14" id="KW-0732">Signal</keyword>
<keyword evidence="4 12" id="KW-1134">Transmembrane beta strand</keyword>
<protein>
    <submittedName>
        <fullName evidence="16">TonB-denpendent receptor</fullName>
    </submittedName>
</protein>
<comment type="caution">
    <text evidence="16">The sequence shown here is derived from an EMBL/GenBank/DDBJ whole genome shotgun (WGS) entry which is preliminary data.</text>
</comment>
<evidence type="ECO:0000256" key="8">
    <source>
        <dbReference type="ARBA" id="ARBA00023077"/>
    </source>
</evidence>
<comment type="similarity">
    <text evidence="2 12 13">Belongs to the TonB-dependent receptor family.</text>
</comment>
<dbReference type="InterPro" id="IPR039426">
    <property type="entry name" value="TonB-dep_rcpt-like"/>
</dbReference>
<feature type="domain" description="Secretin/TonB short N-terminal" evidence="15">
    <location>
        <begin position="47"/>
        <end position="97"/>
    </location>
</feature>
<keyword evidence="9 12" id="KW-0472">Membrane</keyword>
<dbReference type="GO" id="GO:0009279">
    <property type="term" value="C:cell outer membrane"/>
    <property type="evidence" value="ECO:0007669"/>
    <property type="project" value="UniProtKB-SubCell"/>
</dbReference>
<evidence type="ECO:0000259" key="15">
    <source>
        <dbReference type="SMART" id="SM00965"/>
    </source>
</evidence>
<evidence type="ECO:0000256" key="14">
    <source>
        <dbReference type="SAM" id="SignalP"/>
    </source>
</evidence>
<feature type="chain" id="PRO_5002578710" evidence="14">
    <location>
        <begin position="24"/>
        <end position="785"/>
    </location>
</feature>
<dbReference type="InterPro" id="IPR010105">
    <property type="entry name" value="TonB_sidphr_rcpt"/>
</dbReference>
<dbReference type="PANTHER" id="PTHR32552:SF82">
    <property type="entry name" value="FCUA PROTEIN"/>
    <property type="match status" value="1"/>
</dbReference>
<dbReference type="Proteomes" id="UP000035514">
    <property type="component" value="Unassembled WGS sequence"/>
</dbReference>
<dbReference type="Gene3D" id="2.170.130.10">
    <property type="entry name" value="TonB-dependent receptor, plug domain"/>
    <property type="match status" value="1"/>
</dbReference>
<dbReference type="InterPro" id="IPR011662">
    <property type="entry name" value="Secretin/TonB_short_N"/>
</dbReference>
<dbReference type="Gene3D" id="2.40.170.20">
    <property type="entry name" value="TonB-dependent receptor, beta-barrel domain"/>
    <property type="match status" value="1"/>
</dbReference>
<evidence type="ECO:0000256" key="5">
    <source>
        <dbReference type="ARBA" id="ARBA00022496"/>
    </source>
</evidence>
<keyword evidence="11 12" id="KW-0998">Cell outer membrane</keyword>
<dbReference type="InterPro" id="IPR037066">
    <property type="entry name" value="Plug_dom_sf"/>
</dbReference>
<evidence type="ECO:0000256" key="10">
    <source>
        <dbReference type="ARBA" id="ARBA00023170"/>
    </source>
</evidence>
<dbReference type="GO" id="GO:0038023">
    <property type="term" value="F:signaling receptor activity"/>
    <property type="evidence" value="ECO:0007669"/>
    <property type="project" value="InterPro"/>
</dbReference>
<accession>A0A0G9K443</accession>
<evidence type="ECO:0000256" key="7">
    <source>
        <dbReference type="ARBA" id="ARBA00023004"/>
    </source>
</evidence>
<dbReference type="GO" id="GO:0015891">
    <property type="term" value="P:siderophore transport"/>
    <property type="evidence" value="ECO:0007669"/>
    <property type="project" value="InterPro"/>
</dbReference>
<dbReference type="InterPro" id="IPR036942">
    <property type="entry name" value="Beta-barrel_TonB_sf"/>
</dbReference>
<name>A0A0G9K443_9BACT</name>
<dbReference type="AlphaFoldDB" id="A0A0G9K443"/>
<reference evidence="16 17" key="1">
    <citation type="submission" date="2014-01" db="EMBL/GenBank/DDBJ databases">
        <title>Development of a Comparative Genomic Fingerprinting Assay for High Resolution Genotyping of Arcobacter butzleri.</title>
        <authorList>
            <person name="Webb A.L."/>
            <person name="Inglis G.D."/>
            <person name="Kruczkiewicz P."/>
            <person name="Selinger L.B."/>
            <person name="Taboada E.N."/>
        </authorList>
    </citation>
    <scope>NUCLEOTIDE SEQUENCE [LARGE SCALE GENOMIC DNA]</scope>
    <source>
        <strain evidence="16 17">L348</strain>
    </source>
</reference>
<evidence type="ECO:0000256" key="4">
    <source>
        <dbReference type="ARBA" id="ARBA00022452"/>
    </source>
</evidence>
<dbReference type="Pfam" id="PF07715">
    <property type="entry name" value="Plug"/>
    <property type="match status" value="1"/>
</dbReference>
<evidence type="ECO:0000256" key="2">
    <source>
        <dbReference type="ARBA" id="ARBA00009810"/>
    </source>
</evidence>
<dbReference type="SUPFAM" id="SSF56935">
    <property type="entry name" value="Porins"/>
    <property type="match status" value="1"/>
</dbReference>
<evidence type="ECO:0000256" key="9">
    <source>
        <dbReference type="ARBA" id="ARBA00023136"/>
    </source>
</evidence>
<evidence type="ECO:0000256" key="3">
    <source>
        <dbReference type="ARBA" id="ARBA00022448"/>
    </source>
</evidence>
<keyword evidence="5" id="KW-0410">Iron transport</keyword>
<evidence type="ECO:0000256" key="6">
    <source>
        <dbReference type="ARBA" id="ARBA00022692"/>
    </source>
</evidence>
<feature type="signal peptide" evidence="14">
    <location>
        <begin position="1"/>
        <end position="23"/>
    </location>
</feature>
<dbReference type="GO" id="GO:0015344">
    <property type="term" value="F:siderophore uptake transmembrane transporter activity"/>
    <property type="evidence" value="ECO:0007669"/>
    <property type="project" value="TreeGrafter"/>
</dbReference>
<keyword evidence="10 16" id="KW-0675">Receptor</keyword>